<dbReference type="InterPro" id="IPR029062">
    <property type="entry name" value="Class_I_gatase-like"/>
</dbReference>
<proteinExistence type="predicted"/>
<gene>
    <name evidence="2" type="ORF">AVDCRST_MAG30-4020</name>
</gene>
<accession>A0A6J4TWY0</accession>
<organism evidence="2">
    <name type="scientific">uncultured Solirubrobacteraceae bacterium</name>
    <dbReference type="NCBI Taxonomy" id="1162706"/>
    <lineage>
        <taxon>Bacteria</taxon>
        <taxon>Bacillati</taxon>
        <taxon>Actinomycetota</taxon>
        <taxon>Thermoleophilia</taxon>
        <taxon>Solirubrobacterales</taxon>
        <taxon>Solirubrobacteraceae</taxon>
        <taxon>environmental samples</taxon>
    </lineage>
</organism>
<evidence type="ECO:0000313" key="2">
    <source>
        <dbReference type="EMBL" id="CAA9533748.1"/>
    </source>
</evidence>
<protein>
    <recommendedName>
        <fullName evidence="1">DUF4350 domain-containing protein</fullName>
    </recommendedName>
</protein>
<reference evidence="2" key="1">
    <citation type="submission" date="2020-02" db="EMBL/GenBank/DDBJ databases">
        <authorList>
            <person name="Meier V. D."/>
        </authorList>
    </citation>
    <scope>NUCLEOTIDE SEQUENCE</scope>
    <source>
        <strain evidence="2">AVDCRST_MAG30</strain>
    </source>
</reference>
<dbReference type="InterPro" id="IPR046306">
    <property type="entry name" value="DUF6421"/>
</dbReference>
<sequence>MSARILFDEAHAEAWTIRADVAREMQPAHPADASYALAAQALAARDFAVAAHAAGPLDAAALAEADVLVIAHPSEAAYERTVPGGSPRLAPEELDAIERWVTAGGGLIVLGETEQDKYGNNLNELVGRFGLRIEHDTIQDYEHHRLAPSWVLADLPDGGRGLEADLLARVGELCFYRATTVAGERARVLARTSATASTPRAPLAVATAHGAGRVVVLGDSDLFGDDCIADLDHEALLVNLAYWAAGPAFATALERASSPALADPQWAVLRDEANELALLQAPDGALREDADAVAAAAHVDAMSAAVGALARHFPHQAAYLDALLGDLAAWRTGGFAKPDFSASLEVFRPELERRDGVEHLVVFPMYKQNGSRDTCFEALIVRVPWPEWVAALEAERYDNPKFVPVELVDHTRGYDSECAVLFPETVSVAGKPVNNFGGIFCDREAERFRRVVAGAAELLQLNLPPDAAALLAAEGLSRDAYILWDLVHDRAHSHGDLPFDPFMIRQRAPYWMYSLEELRCDLTAFSEAVVLEREGLPIARHVQYAILFDRLFRFPVTGSRVRNYDGLGGQLLFAYLHRHGFVHWTDNRLTVEWATVADGVVALRAAVEELYRTGIDRSKLAHWCAAHDLVSTYVAPATGSKWAREARDFTDLEDPRPYIDLVLPDEFPLSIFYSSLRAKLEPVLRRDAAVAA</sequence>
<evidence type="ECO:0000259" key="1">
    <source>
        <dbReference type="Pfam" id="PF14258"/>
    </source>
</evidence>
<dbReference type="Pfam" id="PF19985">
    <property type="entry name" value="DUF6421"/>
    <property type="match status" value="1"/>
</dbReference>
<dbReference type="SUPFAM" id="SSF52317">
    <property type="entry name" value="Class I glutamine amidotransferase-like"/>
    <property type="match status" value="1"/>
</dbReference>
<dbReference type="EMBL" id="CADCVS010000528">
    <property type="protein sequence ID" value="CAA9533748.1"/>
    <property type="molecule type" value="Genomic_DNA"/>
</dbReference>
<dbReference type="AlphaFoldDB" id="A0A6J4TWY0"/>
<dbReference type="Gene3D" id="3.40.50.880">
    <property type="match status" value="1"/>
</dbReference>
<dbReference type="InterPro" id="IPR025646">
    <property type="entry name" value="DUF4350"/>
</dbReference>
<dbReference type="Pfam" id="PF14258">
    <property type="entry name" value="DUF4350"/>
    <property type="match status" value="1"/>
</dbReference>
<name>A0A6J4TWY0_9ACTN</name>
<feature type="domain" description="DUF4350" evidence="1">
    <location>
        <begin position="86"/>
        <end position="240"/>
    </location>
</feature>